<dbReference type="GO" id="GO:0044773">
    <property type="term" value="P:mitotic DNA damage checkpoint signaling"/>
    <property type="evidence" value="ECO:0007669"/>
    <property type="project" value="TreeGrafter"/>
</dbReference>
<dbReference type="InterPro" id="IPR011009">
    <property type="entry name" value="Kinase-like_dom_sf"/>
</dbReference>
<accession>A0A2B7XYI1</accession>
<evidence type="ECO:0000313" key="5">
    <source>
        <dbReference type="Proteomes" id="UP000224634"/>
    </source>
</evidence>
<dbReference type="AlphaFoldDB" id="A0A2B7XYI1"/>
<keyword evidence="4" id="KW-0418">Kinase</keyword>
<name>A0A2B7XYI1_POLH7</name>
<dbReference type="GO" id="GO:0004674">
    <property type="term" value="F:protein serine/threonine kinase activity"/>
    <property type="evidence" value="ECO:0007669"/>
    <property type="project" value="UniProtKB-KW"/>
</dbReference>
<dbReference type="EMBL" id="PDNA01000103">
    <property type="protein sequence ID" value="PGH13527.1"/>
    <property type="molecule type" value="Genomic_DNA"/>
</dbReference>
<dbReference type="PANTHER" id="PTHR44167">
    <property type="entry name" value="OVARIAN-SPECIFIC SERINE/THREONINE-PROTEIN KINASE LOK-RELATED"/>
    <property type="match status" value="1"/>
</dbReference>
<protein>
    <submittedName>
        <fullName evidence="4">Serine/threonine protein kinase</fullName>
    </submittedName>
</protein>
<dbReference type="Proteomes" id="UP000224634">
    <property type="component" value="Unassembled WGS sequence"/>
</dbReference>
<feature type="domain" description="FHA" evidence="3">
    <location>
        <begin position="7"/>
        <end position="56"/>
    </location>
</feature>
<dbReference type="OrthoDB" id="4187293at2759"/>
<dbReference type="InterPro" id="IPR000253">
    <property type="entry name" value="FHA_dom"/>
</dbReference>
<gene>
    <name evidence="4" type="ORF">AJ80_06277</name>
</gene>
<keyword evidence="5" id="KW-1185">Reference proteome</keyword>
<reference evidence="4 5" key="1">
    <citation type="submission" date="2017-10" db="EMBL/GenBank/DDBJ databases">
        <title>Comparative genomics in systemic dimorphic fungi from Ajellomycetaceae.</title>
        <authorList>
            <person name="Munoz J.F."/>
            <person name="Mcewen J.G."/>
            <person name="Clay O.K."/>
            <person name="Cuomo C.A."/>
        </authorList>
    </citation>
    <scope>NUCLEOTIDE SEQUENCE [LARGE SCALE GENOMIC DNA]</scope>
    <source>
        <strain evidence="4 5">UAMH7299</strain>
    </source>
</reference>
<evidence type="ECO:0000313" key="4">
    <source>
        <dbReference type="EMBL" id="PGH13527.1"/>
    </source>
</evidence>
<evidence type="ECO:0000256" key="1">
    <source>
        <dbReference type="ARBA" id="ARBA00047899"/>
    </source>
</evidence>
<dbReference type="SUPFAM" id="SSF56112">
    <property type="entry name" value="Protein kinase-like (PK-like)"/>
    <property type="match status" value="1"/>
</dbReference>
<dbReference type="PROSITE" id="PS50006">
    <property type="entry name" value="FHA_DOMAIN"/>
    <property type="match status" value="1"/>
</dbReference>
<dbReference type="STRING" id="1447883.A0A2B7XYI1"/>
<keyword evidence="4" id="KW-0723">Serine/threonine-protein kinase</keyword>
<proteinExistence type="predicted"/>
<sequence length="553" mass="61666">MDIKCGFSFGTDQELCDVLLGKPGLVGISGIHFYINFDEEGRVVLFDESDSGTSVSYKGWGKKMKLRHFPWIIPLESEIEVYLPYGLTFEIILATHDSCEAGYRSKFKSYLEGRIDSVFSVGRLEPRTLPLPSGQFPIYLPDDVLKSGGFGQSSFDEAEIHGYLMAFRNLSHKHIVQFVNFLEKPKPWLIMEFLPLGSLRDMDKEDSITEVEVRKLLFQASLALYRKAPFHIKLTDFGLSKYGPLLQTICGTKLYNPPEVPSINERCDWDPCKRQNYQRVFGTVSGLVDSAPDDPLLPLVARMLQENPSNRPSASDCFQEALAIHQSYGDDEFGTNSSSCSIASATHGVHSRQARKRRLSSTESCGYRAKRSRTSTLEYRTSILQYRATVIRTLKTFQDYGILEMDDDDNNSDIQEAINILADGFARAKITDVDVTRYGSNAVAITLRYGNENSSYLPGSSSNISETSAQLSGTSHGFDEMDIDVEDPPSSFATTLSDGLSFSSVPTVASWSSAATSRTSLYFLSGSQEKYESSTSGQLSGWEHYAPTWEDEL</sequence>
<keyword evidence="4" id="KW-0808">Transferase</keyword>
<comment type="caution">
    <text evidence="4">The sequence shown here is derived from an EMBL/GenBank/DDBJ whole genome shotgun (WGS) entry which is preliminary data.</text>
</comment>
<dbReference type="SUPFAM" id="SSF49879">
    <property type="entry name" value="SMAD/FHA domain"/>
    <property type="match status" value="1"/>
</dbReference>
<dbReference type="Gene3D" id="1.10.510.10">
    <property type="entry name" value="Transferase(Phosphotransferase) domain 1"/>
    <property type="match status" value="2"/>
</dbReference>
<dbReference type="GO" id="GO:0005634">
    <property type="term" value="C:nucleus"/>
    <property type="evidence" value="ECO:0007669"/>
    <property type="project" value="TreeGrafter"/>
</dbReference>
<dbReference type="InterPro" id="IPR008984">
    <property type="entry name" value="SMAD_FHA_dom_sf"/>
</dbReference>
<evidence type="ECO:0000259" key="3">
    <source>
        <dbReference type="PROSITE" id="PS50006"/>
    </source>
</evidence>
<dbReference type="PANTHER" id="PTHR44167:SF30">
    <property type="entry name" value="PHOSPHORYLASE KINASE"/>
    <property type="match status" value="1"/>
</dbReference>
<organism evidence="4 5">
    <name type="scientific">Polytolypa hystricis (strain UAMH7299)</name>
    <dbReference type="NCBI Taxonomy" id="1447883"/>
    <lineage>
        <taxon>Eukaryota</taxon>
        <taxon>Fungi</taxon>
        <taxon>Dikarya</taxon>
        <taxon>Ascomycota</taxon>
        <taxon>Pezizomycotina</taxon>
        <taxon>Eurotiomycetes</taxon>
        <taxon>Eurotiomycetidae</taxon>
        <taxon>Onygenales</taxon>
        <taxon>Onygenales incertae sedis</taxon>
        <taxon>Polytolypa</taxon>
    </lineage>
</organism>
<comment type="catalytic activity">
    <reaction evidence="2">
        <text>L-seryl-[protein] + ATP = O-phospho-L-seryl-[protein] + ADP + H(+)</text>
        <dbReference type="Rhea" id="RHEA:17989"/>
        <dbReference type="Rhea" id="RHEA-COMP:9863"/>
        <dbReference type="Rhea" id="RHEA-COMP:11604"/>
        <dbReference type="ChEBI" id="CHEBI:15378"/>
        <dbReference type="ChEBI" id="CHEBI:29999"/>
        <dbReference type="ChEBI" id="CHEBI:30616"/>
        <dbReference type="ChEBI" id="CHEBI:83421"/>
        <dbReference type="ChEBI" id="CHEBI:456216"/>
        <dbReference type="EC" id="2.7.11.1"/>
    </reaction>
</comment>
<evidence type="ECO:0000256" key="2">
    <source>
        <dbReference type="ARBA" id="ARBA00048679"/>
    </source>
</evidence>
<comment type="catalytic activity">
    <reaction evidence="1">
        <text>L-threonyl-[protein] + ATP = O-phospho-L-threonyl-[protein] + ADP + H(+)</text>
        <dbReference type="Rhea" id="RHEA:46608"/>
        <dbReference type="Rhea" id="RHEA-COMP:11060"/>
        <dbReference type="Rhea" id="RHEA-COMP:11605"/>
        <dbReference type="ChEBI" id="CHEBI:15378"/>
        <dbReference type="ChEBI" id="CHEBI:30013"/>
        <dbReference type="ChEBI" id="CHEBI:30616"/>
        <dbReference type="ChEBI" id="CHEBI:61977"/>
        <dbReference type="ChEBI" id="CHEBI:456216"/>
        <dbReference type="EC" id="2.7.11.1"/>
    </reaction>
</comment>